<dbReference type="CDD" id="cd02440">
    <property type="entry name" value="AdoMet_MTases"/>
    <property type="match status" value="1"/>
</dbReference>
<evidence type="ECO:0008006" key="4">
    <source>
        <dbReference type="Google" id="ProtNLM"/>
    </source>
</evidence>
<accession>A0A1H1SD17</accession>
<sequence length="259" mass="28973">MKIIGRYKGALDEIAIWECERTGDRLYREGEIFQSQSSATGESRLPYVKMMEGFLNDAKSVLVLGCGGGNLATMLTRSGKDVIVVDCNPISFDLAREFFGMPKGIPCVIDDFQRYLTAERRHFDGIAVDVGGPGFCYEEQFSPATCRSIVNRLNSDGRVILNMLAGSDCDAAPDKIGRDLSADRLSVWIFDQPSLSNRNVLIAGLSKTRRTANKQQISSLRRTDGERWTLRRPRHPSHADRPITINIHGATNRPRHREN</sequence>
<keyword evidence="3" id="KW-1185">Reference proteome</keyword>
<dbReference type="InterPro" id="IPR029063">
    <property type="entry name" value="SAM-dependent_MTases_sf"/>
</dbReference>
<dbReference type="AlphaFoldDB" id="A0A1H1SD17"/>
<organism evidence="2 3">
    <name type="scientific">Bradyrhizobium canariense</name>
    <dbReference type="NCBI Taxonomy" id="255045"/>
    <lineage>
        <taxon>Bacteria</taxon>
        <taxon>Pseudomonadati</taxon>
        <taxon>Pseudomonadota</taxon>
        <taxon>Alphaproteobacteria</taxon>
        <taxon>Hyphomicrobiales</taxon>
        <taxon>Nitrobacteraceae</taxon>
        <taxon>Bradyrhizobium</taxon>
    </lineage>
</organism>
<evidence type="ECO:0000313" key="3">
    <source>
        <dbReference type="Proteomes" id="UP000243904"/>
    </source>
</evidence>
<evidence type="ECO:0000256" key="1">
    <source>
        <dbReference type="SAM" id="MobiDB-lite"/>
    </source>
</evidence>
<evidence type="ECO:0000313" key="2">
    <source>
        <dbReference type="EMBL" id="SDS46010.1"/>
    </source>
</evidence>
<dbReference type="EMBL" id="LT629750">
    <property type="protein sequence ID" value="SDS46010.1"/>
    <property type="molecule type" value="Genomic_DNA"/>
</dbReference>
<proteinExistence type="predicted"/>
<dbReference type="SUPFAM" id="SSF53335">
    <property type="entry name" value="S-adenosyl-L-methionine-dependent methyltransferases"/>
    <property type="match status" value="1"/>
</dbReference>
<dbReference type="Gene3D" id="3.40.50.150">
    <property type="entry name" value="Vaccinia Virus protein VP39"/>
    <property type="match status" value="1"/>
</dbReference>
<gene>
    <name evidence="2" type="ORF">SAMN05444158_2123</name>
</gene>
<dbReference type="Proteomes" id="UP000243904">
    <property type="component" value="Chromosome I"/>
</dbReference>
<protein>
    <recommendedName>
        <fullName evidence="4">Methyltransferase domain-containing protein</fullName>
    </recommendedName>
</protein>
<reference evidence="3" key="1">
    <citation type="submission" date="2016-10" db="EMBL/GenBank/DDBJ databases">
        <authorList>
            <person name="Varghese N."/>
            <person name="Submissions S."/>
        </authorList>
    </citation>
    <scope>NUCLEOTIDE SEQUENCE [LARGE SCALE GENOMIC DNA]</scope>
    <source>
        <strain evidence="3">GAS369</strain>
    </source>
</reference>
<feature type="region of interest" description="Disordered" evidence="1">
    <location>
        <begin position="231"/>
        <end position="259"/>
    </location>
</feature>
<name>A0A1H1SD17_9BRAD</name>